<dbReference type="PANTHER" id="PTHR48050">
    <property type="entry name" value="STEROL 3-BETA-GLUCOSYLTRANSFERASE"/>
    <property type="match status" value="1"/>
</dbReference>
<organism evidence="3 4">
    <name type="scientific">Acidovorax bellezanensis</name>
    <dbReference type="NCBI Taxonomy" id="2976702"/>
    <lineage>
        <taxon>Bacteria</taxon>
        <taxon>Pseudomonadati</taxon>
        <taxon>Pseudomonadota</taxon>
        <taxon>Betaproteobacteria</taxon>
        <taxon>Burkholderiales</taxon>
        <taxon>Comamonadaceae</taxon>
        <taxon>Acidovorax</taxon>
    </lineage>
</organism>
<dbReference type="EMBL" id="JAODYH010000004">
    <property type="protein sequence ID" value="MCT9810862.1"/>
    <property type="molecule type" value="Genomic_DNA"/>
</dbReference>
<dbReference type="InterPro" id="IPR004276">
    <property type="entry name" value="GlycoTrans_28_N"/>
</dbReference>
<evidence type="ECO:0000259" key="2">
    <source>
        <dbReference type="Pfam" id="PF06722"/>
    </source>
</evidence>
<dbReference type="SUPFAM" id="SSF53756">
    <property type="entry name" value="UDP-Glycosyltransferase/glycogen phosphorylase"/>
    <property type="match status" value="1"/>
</dbReference>
<dbReference type="PANTHER" id="PTHR48050:SF13">
    <property type="entry name" value="STEROL 3-BETA-GLUCOSYLTRANSFERASE UGT80A2"/>
    <property type="match status" value="1"/>
</dbReference>
<dbReference type="CDD" id="cd03784">
    <property type="entry name" value="GT1_Gtf-like"/>
    <property type="match status" value="1"/>
</dbReference>
<feature type="domain" description="Glycosyltransferase family 28 N-terminal" evidence="1">
    <location>
        <begin position="25"/>
        <end position="78"/>
    </location>
</feature>
<reference evidence="3 4" key="1">
    <citation type="submission" date="2022-09" db="EMBL/GenBank/DDBJ databases">
        <title>Draft genome of isolate Be4.</title>
        <authorList>
            <person name="Sanchez-Castro I."/>
            <person name="Martinez-Rodriguez P."/>
            <person name="Descostes M."/>
            <person name="Merroun M."/>
        </authorList>
    </citation>
    <scope>NUCLEOTIDE SEQUENCE [LARGE SCALE GENOMIC DNA]</scope>
    <source>
        <strain evidence="3 4">Be4</strain>
    </source>
</reference>
<dbReference type="InterPro" id="IPR010610">
    <property type="entry name" value="EryCIII-like_C"/>
</dbReference>
<dbReference type="RefSeq" id="WP_261499999.1">
    <property type="nucleotide sequence ID" value="NZ_JAODYH010000004.1"/>
</dbReference>
<proteinExistence type="predicted"/>
<gene>
    <name evidence="3" type="ORF">N0K08_09460</name>
</gene>
<sequence>MTDRSKPPTFTLPQGVRHQTPNPLIVVATSGTGGDILPFITLGQGLLERGHRVLMLVPKFHESIVVAAGLPCQTFGTRGEWQVLLNDPGLWDERKGWGVIWRGLVPHLGALRELVQQLPADDSCVVLSHPILVPMAALARSVRPDLHIVACHLAPSNLCSSHDMLTAGSLRIPDWIPIPWRQALWKLINKGWIDPVTLPSLNAARTQIGLPPLPHFFEHLLTAPNASLGLFPNWYAPVQPDWPPSFSAGEFVGSAAPSKVALAPELEAFLCSGTPPIVFTPGTGHQHAGRYFHTALKALQRLGRRGLFVTPHTAQLPDSLPSSVMWQAHVPFASLLPRAAAVVHHGGIGTTADAFRAGTPQLIVPFAYDQFDNGLRAKRLGVAEVLLAKRLSVGRMQTRLAHLLASPDVAQACSTIGQKMAQKHELSWLLERAEAALFGTAASPR</sequence>
<dbReference type="Pfam" id="PF06722">
    <property type="entry name" value="EryCIII-like_C"/>
    <property type="match status" value="1"/>
</dbReference>
<comment type="caution">
    <text evidence="3">The sequence shown here is derived from an EMBL/GenBank/DDBJ whole genome shotgun (WGS) entry which is preliminary data.</text>
</comment>
<keyword evidence="3" id="KW-0328">Glycosyltransferase</keyword>
<keyword evidence="4" id="KW-1185">Reference proteome</keyword>
<dbReference type="Proteomes" id="UP001525968">
    <property type="component" value="Unassembled WGS sequence"/>
</dbReference>
<dbReference type="Gene3D" id="3.40.50.2000">
    <property type="entry name" value="Glycogen Phosphorylase B"/>
    <property type="match status" value="2"/>
</dbReference>
<dbReference type="InterPro" id="IPR002213">
    <property type="entry name" value="UDP_glucos_trans"/>
</dbReference>
<accession>A0ABT2PNS6</accession>
<feature type="domain" description="Erythromycin biosynthesis protein CIII-like C-terminal" evidence="2">
    <location>
        <begin position="318"/>
        <end position="422"/>
    </location>
</feature>
<evidence type="ECO:0000313" key="4">
    <source>
        <dbReference type="Proteomes" id="UP001525968"/>
    </source>
</evidence>
<evidence type="ECO:0000313" key="3">
    <source>
        <dbReference type="EMBL" id="MCT9810862.1"/>
    </source>
</evidence>
<dbReference type="EC" id="2.4.-.-" evidence="3"/>
<evidence type="ECO:0000259" key="1">
    <source>
        <dbReference type="Pfam" id="PF03033"/>
    </source>
</evidence>
<keyword evidence="3" id="KW-0808">Transferase</keyword>
<protein>
    <submittedName>
        <fullName evidence="3">Glycosyltransferase</fullName>
        <ecNumber evidence="3">2.4.-.-</ecNumber>
    </submittedName>
</protein>
<dbReference type="InterPro" id="IPR050426">
    <property type="entry name" value="Glycosyltransferase_28"/>
</dbReference>
<dbReference type="GO" id="GO:0016757">
    <property type="term" value="F:glycosyltransferase activity"/>
    <property type="evidence" value="ECO:0007669"/>
    <property type="project" value="UniProtKB-KW"/>
</dbReference>
<dbReference type="Pfam" id="PF03033">
    <property type="entry name" value="Glyco_transf_28"/>
    <property type="match status" value="1"/>
</dbReference>
<name>A0ABT2PNS6_9BURK</name>